<dbReference type="SUPFAM" id="SSF50044">
    <property type="entry name" value="SH3-domain"/>
    <property type="match status" value="2"/>
</dbReference>
<evidence type="ECO:0000313" key="3">
    <source>
        <dbReference type="EMBL" id="BCB07671.1"/>
    </source>
</evidence>
<dbReference type="SMART" id="SM00326">
    <property type="entry name" value="SH3"/>
    <property type="match status" value="2"/>
</dbReference>
<gene>
    <name evidence="3" type="ORF">HHSLTHF2_15610</name>
</gene>
<proteinExistence type="predicted"/>
<accession>A0A6F8U3D9</accession>
<name>A0A6F8U3D9_9GAMM</name>
<dbReference type="RefSeq" id="WP_172420631.1">
    <property type="nucleotide sequence ID" value="NZ_AP022843.1"/>
</dbReference>
<evidence type="ECO:0000313" key="4">
    <source>
        <dbReference type="Proteomes" id="UP000502259"/>
    </source>
</evidence>
<dbReference type="EMBL" id="AP022843">
    <property type="protein sequence ID" value="BCB07671.1"/>
    <property type="molecule type" value="Genomic_DNA"/>
</dbReference>
<organism evidence="3 4">
    <name type="scientific">Halomonas hydrothermalis</name>
    <dbReference type="NCBI Taxonomy" id="115561"/>
    <lineage>
        <taxon>Bacteria</taxon>
        <taxon>Pseudomonadati</taxon>
        <taxon>Pseudomonadota</taxon>
        <taxon>Gammaproteobacteria</taxon>
        <taxon>Oceanospirillales</taxon>
        <taxon>Halomonadaceae</taxon>
        <taxon>Halomonas</taxon>
    </lineage>
</organism>
<feature type="domain" description="SH3" evidence="2">
    <location>
        <begin position="1"/>
        <end position="66"/>
    </location>
</feature>
<dbReference type="AlphaFoldDB" id="A0A6F8U3D9"/>
<reference evidence="3 4" key="1">
    <citation type="submission" date="2020-03" db="EMBL/GenBank/DDBJ databases">
        <title>Complete Genome Sequence of Halomonas hydrothermalis Strain Slthf2, Halophilic Bacterium Isolated from Deep-Sea Hydrothermal-Vent Environments.</title>
        <authorList>
            <person name="Takeyama N."/>
            <person name="Huang M."/>
            <person name="Sato K."/>
            <person name="Galipon J."/>
            <person name="Arakawa K."/>
        </authorList>
    </citation>
    <scope>NUCLEOTIDE SEQUENCE [LARGE SCALE GENOMIC DNA]</scope>
    <source>
        <strain evidence="3 4">Slthf2</strain>
    </source>
</reference>
<dbReference type="Pfam" id="PF07653">
    <property type="entry name" value="SH3_2"/>
    <property type="match status" value="1"/>
</dbReference>
<dbReference type="InterPro" id="IPR001452">
    <property type="entry name" value="SH3_domain"/>
</dbReference>
<sequence length="121" mass="13700">MSTKKYLVVSSHESEFPNPITFRKGDPLVVGEEYEGTEKWDNWFLCSSPGQEPGWVPGQVIERLEGSEGRALDDYTARELNVLVGERLTGARILNGWLWCEKSASKESGWVPLENLKEVEE</sequence>
<evidence type="ECO:0000256" key="1">
    <source>
        <dbReference type="ARBA" id="ARBA00022443"/>
    </source>
</evidence>
<dbReference type="Proteomes" id="UP000502259">
    <property type="component" value="Chromosome"/>
</dbReference>
<keyword evidence="4" id="KW-1185">Reference proteome</keyword>
<dbReference type="InterPro" id="IPR014593">
    <property type="entry name" value="UCP034961_SH3_2"/>
</dbReference>
<keyword evidence="1" id="KW-0728">SH3 domain</keyword>
<protein>
    <recommendedName>
        <fullName evidence="2">SH3 domain-containing protein</fullName>
    </recommendedName>
</protein>
<dbReference type="PIRSF" id="PIRSF034961">
    <property type="entry name" value="UCP034961_SH3_2"/>
    <property type="match status" value="1"/>
</dbReference>
<dbReference type="InterPro" id="IPR036028">
    <property type="entry name" value="SH3-like_dom_sf"/>
</dbReference>
<dbReference type="PROSITE" id="PS50002">
    <property type="entry name" value="SH3"/>
    <property type="match status" value="1"/>
</dbReference>
<evidence type="ECO:0000259" key="2">
    <source>
        <dbReference type="PROSITE" id="PS50002"/>
    </source>
</evidence>
<dbReference type="Gene3D" id="2.30.30.40">
    <property type="entry name" value="SH3 Domains"/>
    <property type="match status" value="1"/>
</dbReference>